<comment type="subcellular location">
    <subcellularLocation>
        <location evidence="7">Cytoplasm</location>
    </subcellularLocation>
    <text evidence="7">Membrane-associated.</text>
</comment>
<dbReference type="HAMAP" id="MF_02207">
    <property type="entry name" value="MreB"/>
    <property type="match status" value="1"/>
</dbReference>
<dbReference type="PRINTS" id="PR01652">
    <property type="entry name" value="SHAPEPROTEIN"/>
</dbReference>
<evidence type="ECO:0000256" key="3">
    <source>
        <dbReference type="ARBA" id="ARBA00022741"/>
    </source>
</evidence>
<evidence type="ECO:0000256" key="1">
    <source>
        <dbReference type="ARBA" id="ARBA00007381"/>
    </source>
</evidence>
<comment type="function">
    <text evidence="7">Forms membrane-associated dynamic filaments that are essential for cell shape determination. Acts by regulating cell wall synthesis and cell elongation, and thus cell shape. A feedback loop between cell geometry and MreB localization may maintain elongated cell shape by targeting cell wall growth to regions of negative cell wall curvature.</text>
</comment>
<feature type="binding site" evidence="7">
    <location>
        <begin position="162"/>
        <end position="164"/>
    </location>
    <ligand>
        <name>ATP</name>
        <dbReference type="ChEBI" id="CHEBI:30616"/>
    </ligand>
</feature>
<dbReference type="InterPro" id="IPR004753">
    <property type="entry name" value="MreB"/>
</dbReference>
<dbReference type="Gene3D" id="3.30.420.40">
    <property type="match status" value="2"/>
</dbReference>
<accession>A0A2M6WI06</accession>
<dbReference type="AlphaFoldDB" id="A0A2M6WI06"/>
<comment type="similarity">
    <text evidence="1">Belongs to the heat shock protein 70 family.</text>
</comment>
<dbReference type="SUPFAM" id="SSF53067">
    <property type="entry name" value="Actin-like ATPase domain"/>
    <property type="match status" value="2"/>
</dbReference>
<dbReference type="GO" id="GO:0008360">
    <property type="term" value="P:regulation of cell shape"/>
    <property type="evidence" value="ECO:0007669"/>
    <property type="project" value="UniProtKB-UniRule"/>
</dbReference>
<dbReference type="InterPro" id="IPR043129">
    <property type="entry name" value="ATPase_NBD"/>
</dbReference>
<keyword evidence="2 7" id="KW-0963">Cytoplasm</keyword>
<evidence type="ECO:0000256" key="2">
    <source>
        <dbReference type="ARBA" id="ARBA00022490"/>
    </source>
</evidence>
<dbReference type="InterPro" id="IPR018181">
    <property type="entry name" value="Heat_shock_70_CS"/>
</dbReference>
<dbReference type="GO" id="GO:0005524">
    <property type="term" value="F:ATP binding"/>
    <property type="evidence" value="ECO:0007669"/>
    <property type="project" value="UniProtKB-KW"/>
</dbReference>
<keyword evidence="4 7" id="KW-0067">ATP-binding</keyword>
<comment type="subunit">
    <text evidence="7">Forms polymers.</text>
</comment>
<dbReference type="EMBL" id="PFBA01000024">
    <property type="protein sequence ID" value="PIT92386.1"/>
    <property type="molecule type" value="Genomic_DNA"/>
</dbReference>
<dbReference type="NCBIfam" id="NF010539">
    <property type="entry name" value="PRK13927.1"/>
    <property type="match status" value="1"/>
</dbReference>
<evidence type="ECO:0000313" key="9">
    <source>
        <dbReference type="Proteomes" id="UP000228635"/>
    </source>
</evidence>
<dbReference type="Pfam" id="PF06723">
    <property type="entry name" value="MreB_Mbl"/>
    <property type="match status" value="1"/>
</dbReference>
<feature type="binding site" evidence="7">
    <location>
        <begin position="290"/>
        <end position="293"/>
    </location>
    <ligand>
        <name>ATP</name>
        <dbReference type="ChEBI" id="CHEBI:30616"/>
    </ligand>
</feature>
<organism evidence="8 9">
    <name type="scientific">Candidatus Harrisonbacteria bacterium CG10_big_fil_rev_8_21_14_0_10_42_17</name>
    <dbReference type="NCBI Taxonomy" id="1974584"/>
    <lineage>
        <taxon>Bacteria</taxon>
        <taxon>Candidatus Harrisoniibacteriota</taxon>
    </lineage>
</organism>
<dbReference type="Proteomes" id="UP000228635">
    <property type="component" value="Unassembled WGS sequence"/>
</dbReference>
<evidence type="ECO:0000256" key="5">
    <source>
        <dbReference type="ARBA" id="ARBA00022960"/>
    </source>
</evidence>
<dbReference type="GO" id="GO:0005737">
    <property type="term" value="C:cytoplasm"/>
    <property type="evidence" value="ECO:0007669"/>
    <property type="project" value="UniProtKB-SubCell"/>
</dbReference>
<comment type="similarity">
    <text evidence="6 7">Belongs to the FtsA/MreB family.</text>
</comment>
<sequence>MLSIPFFRKNLGIDLGTTNSLIYLDKRGIVVNEPSIVAVNTNTNVILATGNEAKKMLGRTPNHVKVVRPLVNGVISDFEMSQEVLKQLLKKIQDKGVLTNYRRAVIGIPSDLTEVERKSVEDAVRGAGVFQTYLIEEPLAAALGARLPVNEPSANMIMDIGGGTTEIAVISMAGMVIARSLKVAGDKLDQDIINFVREEFKLAIGEPTAEEIKIAIGSAGPLTQKLEMTIRGRDLTTGLPKEMTIKDTQVRAAISKSLEAIVEATKEVIESAPPELAGDILRKGITLCGGGSLLRKLDQLLSRELAVAVHMVEDPLTCVARGTGIVVENLEKYEPLLNNPMKPKEINL</sequence>
<dbReference type="PANTHER" id="PTHR42749:SF1">
    <property type="entry name" value="CELL SHAPE-DETERMINING PROTEIN MREB"/>
    <property type="match status" value="1"/>
</dbReference>
<dbReference type="InterPro" id="IPR056546">
    <property type="entry name" value="MreB_MamK-like"/>
</dbReference>
<dbReference type="GO" id="GO:0000902">
    <property type="term" value="P:cell morphogenesis"/>
    <property type="evidence" value="ECO:0007669"/>
    <property type="project" value="InterPro"/>
</dbReference>
<proteinExistence type="inferred from homology"/>
<name>A0A2M6WI06_9BACT</name>
<comment type="caution">
    <text evidence="8">The sequence shown here is derived from an EMBL/GenBank/DDBJ whole genome shotgun (WGS) entry which is preliminary data.</text>
</comment>
<reference evidence="9" key="1">
    <citation type="submission" date="2017-09" db="EMBL/GenBank/DDBJ databases">
        <title>Depth-based differentiation of microbial function through sediment-hosted aquifers and enrichment of novel symbionts in the deep terrestrial subsurface.</title>
        <authorList>
            <person name="Probst A.J."/>
            <person name="Ladd B."/>
            <person name="Jarett J.K."/>
            <person name="Geller-Mcgrath D.E."/>
            <person name="Sieber C.M.K."/>
            <person name="Emerson J.B."/>
            <person name="Anantharaman K."/>
            <person name="Thomas B.C."/>
            <person name="Malmstrom R."/>
            <person name="Stieglmeier M."/>
            <person name="Klingl A."/>
            <person name="Woyke T."/>
            <person name="Ryan C.M."/>
            <person name="Banfield J.F."/>
        </authorList>
    </citation>
    <scope>NUCLEOTIDE SEQUENCE [LARGE SCALE GENOMIC DNA]</scope>
</reference>
<dbReference type="NCBIfam" id="TIGR00904">
    <property type="entry name" value="mreB"/>
    <property type="match status" value="1"/>
</dbReference>
<gene>
    <name evidence="7" type="primary">mreB</name>
    <name evidence="8" type="ORF">COU08_02680</name>
</gene>
<dbReference type="PANTHER" id="PTHR42749">
    <property type="entry name" value="CELL SHAPE-DETERMINING PROTEIN MREB"/>
    <property type="match status" value="1"/>
</dbReference>
<evidence type="ECO:0000256" key="6">
    <source>
        <dbReference type="ARBA" id="ARBA00023458"/>
    </source>
</evidence>
<evidence type="ECO:0000256" key="4">
    <source>
        <dbReference type="ARBA" id="ARBA00022840"/>
    </source>
</evidence>
<feature type="binding site" evidence="7">
    <location>
        <begin position="210"/>
        <end position="213"/>
    </location>
    <ligand>
        <name>ATP</name>
        <dbReference type="ChEBI" id="CHEBI:30616"/>
    </ligand>
</feature>
<evidence type="ECO:0000256" key="7">
    <source>
        <dbReference type="HAMAP-Rule" id="MF_02207"/>
    </source>
</evidence>
<keyword evidence="3 7" id="KW-0547">Nucleotide-binding</keyword>
<evidence type="ECO:0000313" key="8">
    <source>
        <dbReference type="EMBL" id="PIT92386.1"/>
    </source>
</evidence>
<keyword evidence="5 7" id="KW-0133">Cell shape</keyword>
<dbReference type="CDD" id="cd10225">
    <property type="entry name" value="ASKHA_NBD_MreB-like"/>
    <property type="match status" value="1"/>
</dbReference>
<dbReference type="PROSITE" id="PS00297">
    <property type="entry name" value="HSP70_1"/>
    <property type="match status" value="1"/>
</dbReference>
<comment type="caution">
    <text evidence="7">Lacks conserved residue(s) required for the propagation of feature annotation.</text>
</comment>
<protein>
    <recommendedName>
        <fullName evidence="7">Cell shape-determining protein MreB</fullName>
    </recommendedName>
</protein>